<evidence type="ECO:0000313" key="2">
    <source>
        <dbReference type="EMBL" id="TVT36968.1"/>
    </source>
</evidence>
<dbReference type="SUPFAM" id="SSF52540">
    <property type="entry name" value="P-loop containing nucleoside triphosphate hydrolases"/>
    <property type="match status" value="1"/>
</dbReference>
<comment type="caution">
    <text evidence="2">The sequence shown here is derived from an EMBL/GenBank/DDBJ whole genome shotgun (WGS) entry which is preliminary data.</text>
</comment>
<dbReference type="InterPro" id="IPR011646">
    <property type="entry name" value="KAP_P-loop"/>
</dbReference>
<dbReference type="EMBL" id="VMRJ01000008">
    <property type="protein sequence ID" value="TVT36968.1"/>
    <property type="molecule type" value="Genomic_DNA"/>
</dbReference>
<dbReference type="RefSeq" id="WP_144853121.1">
    <property type="nucleotide sequence ID" value="NZ_VMRJ01000008.1"/>
</dbReference>
<reference evidence="2 3" key="1">
    <citation type="submission" date="2019-07" db="EMBL/GenBank/DDBJ databases">
        <title>Hymenobacter sp. straun FUR1 Genome sequencing and assembly.</title>
        <authorList>
            <person name="Chhetri G."/>
        </authorList>
    </citation>
    <scope>NUCLEOTIDE SEQUENCE [LARGE SCALE GENOMIC DNA]</scope>
    <source>
        <strain evidence="2 3">Fur1</strain>
    </source>
</reference>
<dbReference type="Proteomes" id="UP000317624">
    <property type="component" value="Unassembled WGS sequence"/>
</dbReference>
<protein>
    <recommendedName>
        <fullName evidence="1">KAP NTPase domain-containing protein</fullName>
    </recommendedName>
</protein>
<proteinExistence type="predicted"/>
<evidence type="ECO:0000313" key="3">
    <source>
        <dbReference type="Proteomes" id="UP000317624"/>
    </source>
</evidence>
<sequence>MNQSDFSADPPATTQAEDYFQRYGFASRIAQVLLNRRESSSITLGVYGAWGEGKTSVMRFIEQELAAHSDAIVINFNPWRFSDEPSLLLAFFTTLAERLKPLSPDTRWYKTRKESIGEAVLKYASYATVLKATPASGLADALPGLGKALADVPLEKLKARIEEFLQAAQRKIVVIIDDIDRLEKTEIHAVFRLVRLTADFPYTSYILCFDDRVVASSIGERFADGSQQSGYEFLEKIIHVPLRLPQATKRDLRDYLFTSLAKAIEEVGVNVPTADLDKFRESFGKYFLARFATPRLAKRYVNSLSFVLPLLQNEVNYPDLLLIEATKLFYPSIYALIREHPGYFLGSFEVRHWSAQDEKKRHTVFFEQHLGSFSPDSQASVKELLAELFPKLAELWPTRYLYPEHEELFNEKRIASAHYFDRYFSYTILKGEVSDVVYDAFFNALSGDRLKAEELWRQLLAAGNLWDLHFRFYAKRNEFTSDQASTLISILAGHEVEIKAKKRPDDSFDHHFDTARQIASLLTFNVAAPHQLGVLEEVFAAPVSFELLYQMTHELLRPQRRGEPVSKDLQTQASTRLLAWALQEAGPVSLVALHQTAVQLLFKIWAEVGEASLSEYLHQHLPDEASLLQLIRAFIYPTNSSSQPAPYLSDFGQPEFTFMQSLFDPAPFARLLSPAHQQVPPTFPSAGYRQPAADELLLRQFAYWCQHPPASAK</sequence>
<dbReference type="InterPro" id="IPR052754">
    <property type="entry name" value="NTPase_KAP_P-loop"/>
</dbReference>
<dbReference type="PANTHER" id="PTHR22674:SF6">
    <property type="entry name" value="NTPASE KAP FAMILY P-LOOP DOMAIN-CONTAINING PROTEIN 1"/>
    <property type="match status" value="1"/>
</dbReference>
<organism evidence="2 3">
    <name type="scientific">Hymenobacter setariae</name>
    <dbReference type="NCBI Taxonomy" id="2594794"/>
    <lineage>
        <taxon>Bacteria</taxon>
        <taxon>Pseudomonadati</taxon>
        <taxon>Bacteroidota</taxon>
        <taxon>Cytophagia</taxon>
        <taxon>Cytophagales</taxon>
        <taxon>Hymenobacteraceae</taxon>
        <taxon>Hymenobacter</taxon>
    </lineage>
</organism>
<name>A0A558BKF2_9BACT</name>
<accession>A0A558BKF2</accession>
<dbReference type="Gene3D" id="3.40.50.300">
    <property type="entry name" value="P-loop containing nucleotide triphosphate hydrolases"/>
    <property type="match status" value="1"/>
</dbReference>
<gene>
    <name evidence="2" type="ORF">FNT36_24175</name>
</gene>
<feature type="domain" description="KAP NTPase" evidence="1">
    <location>
        <begin position="24"/>
        <end position="309"/>
    </location>
</feature>
<keyword evidence="3" id="KW-1185">Reference proteome</keyword>
<evidence type="ECO:0000259" key="1">
    <source>
        <dbReference type="Pfam" id="PF07693"/>
    </source>
</evidence>
<dbReference type="Pfam" id="PF07693">
    <property type="entry name" value="KAP_NTPase"/>
    <property type="match status" value="1"/>
</dbReference>
<dbReference type="AlphaFoldDB" id="A0A558BKF2"/>
<dbReference type="InterPro" id="IPR027417">
    <property type="entry name" value="P-loop_NTPase"/>
</dbReference>
<dbReference type="PANTHER" id="PTHR22674">
    <property type="entry name" value="NTPASE, KAP FAMILY P-LOOP DOMAIN-CONTAINING 1"/>
    <property type="match status" value="1"/>
</dbReference>
<dbReference type="OrthoDB" id="88903at2"/>